<evidence type="ECO:0000313" key="3">
    <source>
        <dbReference type="Proteomes" id="UP000594001"/>
    </source>
</evidence>
<dbReference type="EMBL" id="CP054719">
    <property type="protein sequence ID" value="QOL20220.1"/>
    <property type="molecule type" value="Genomic_DNA"/>
</dbReference>
<accession>A0A7L9RUC7</accession>
<organism evidence="2 3">
    <name type="scientific">Candidatus Bodocaedibacter vickermanii</name>
    <dbReference type="NCBI Taxonomy" id="2741701"/>
    <lineage>
        <taxon>Bacteria</taxon>
        <taxon>Pseudomonadati</taxon>
        <taxon>Pseudomonadota</taxon>
        <taxon>Alphaproteobacteria</taxon>
        <taxon>Holosporales</taxon>
        <taxon>Candidatus Paracaedibacteraceae</taxon>
        <taxon>Candidatus Bodocaedibacter</taxon>
    </lineage>
</organism>
<dbReference type="KEGG" id="pbal:CPBP_01003"/>
<dbReference type="AlphaFoldDB" id="A0A7L9RUC7"/>
<proteinExistence type="predicted"/>
<protein>
    <submittedName>
        <fullName evidence="2">Uncharacterized protein</fullName>
    </submittedName>
</protein>
<gene>
    <name evidence="2" type="ORF">CPBP_01003</name>
</gene>
<dbReference type="PROSITE" id="PS51257">
    <property type="entry name" value="PROKAR_LIPOPROTEIN"/>
    <property type="match status" value="1"/>
</dbReference>
<dbReference type="RefSeq" id="WP_350331774.1">
    <property type="nucleotide sequence ID" value="NZ_CP054719.1"/>
</dbReference>
<sequence>MKQRNNNKKEITMNIRTTLCLTVCSMALMSGCGDTSKSGSNTPTGEQPSQSAAPSNLTELLTPEPVVQPQGQPEQRPLNAAVYIYNSLMEKPKTPVELTDGAYFMTLDSYLHWVENQKALNIAGSAPHSINATQNLNKVPDSDSSNGVIMDVWGDSAKNKGHFQLNTAATFSVMDLKDADLKVTGSGNLTALALRFENAQVSISQTGNITTHALYVDTNSVVTNGNNIRYVPDALSQFGMTMQQLNANKHRRFPWATEGEFMVAGRVDHLILTPGVKLYTQDRTARIDLVDQQGGTVELTSSAPFNVSTYMVSQAGGTLNVVWDTPSTTPLMQAEYTDIKSPVSVTLTELDGSIKIGDKVVLIESKRSKPTQFIQGMQTFAASFDLTNSTDDTTKANRLTLTLTGKGLKATGLSHTETQIAHQLLSQDEATGTLRTALLDTTTAQKALHDITQGSHLSAIRSVPLTFDGLRDGDQYRTETGIFQGTYHTGLETQNTAGLNVTQNARVSVSVTQPTISLPHSNIGAMHGQYKQVGIDGFSSVDGTLNGASLGVHHGNISDGYAALNVSTLHHARHGASNTVFGQLDVNTVNETHVLCTATLKKRTANVDISAQVFTEIYAARSSYMATLNNANLSIPSEILPLTYGMQFQTAFTYDCGRLTAGCGLTKDISLGYSLSFNLSFDMEM</sequence>
<evidence type="ECO:0000313" key="2">
    <source>
        <dbReference type="EMBL" id="QOL20220.1"/>
    </source>
</evidence>
<evidence type="ECO:0000256" key="1">
    <source>
        <dbReference type="SAM" id="MobiDB-lite"/>
    </source>
</evidence>
<reference evidence="2 3" key="1">
    <citation type="submission" date="2020-06" db="EMBL/GenBank/DDBJ databases">
        <title>The endosymbiont of the kinetoplastid Bodo saltans is a Paracaedibacter-like alpha-proteobacterium possessing a putative toxin-antitoxin system.</title>
        <authorList>
            <person name="Midha S."/>
            <person name="Rigden D.J."/>
            <person name="Siozios S."/>
            <person name="Hurst G.D.D."/>
            <person name="Jackson A.P."/>
        </authorList>
    </citation>
    <scope>NUCLEOTIDE SEQUENCE [LARGE SCALE GENOMIC DNA]</scope>
    <source>
        <strain evidence="2">Lake Konstanz</strain>
    </source>
</reference>
<dbReference type="Proteomes" id="UP000594001">
    <property type="component" value="Chromosome"/>
</dbReference>
<name>A0A7L9RUC7_9PROT</name>
<feature type="region of interest" description="Disordered" evidence="1">
    <location>
        <begin position="34"/>
        <end position="55"/>
    </location>
</feature>
<keyword evidence="3" id="KW-1185">Reference proteome</keyword>